<gene>
    <name evidence="1" type="primary">AC4</name>
</gene>
<dbReference type="Proteomes" id="UP000235011">
    <property type="component" value="Genome"/>
</dbReference>
<evidence type="ECO:0000313" key="1">
    <source>
        <dbReference type="EMBL" id="AFM38722.1"/>
    </source>
</evidence>
<evidence type="ECO:0000313" key="2">
    <source>
        <dbReference type="Proteomes" id="UP000235011"/>
    </source>
</evidence>
<proteinExistence type="predicted"/>
<organism evidence="1 2">
    <name type="scientific">Jacquemontia mosaic Yucatan virus</name>
    <dbReference type="NCBI Taxonomy" id="1198450"/>
    <lineage>
        <taxon>Viruses</taxon>
        <taxon>Monodnaviria</taxon>
        <taxon>Shotokuvirae</taxon>
        <taxon>Cressdnaviricota</taxon>
        <taxon>Repensiviricetes</taxon>
        <taxon>Geplafuvirales</taxon>
        <taxon>Geminiviridae</taxon>
        <taxon>Begomovirus</taxon>
        <taxon>Begomovirus jacquemontiayucatanense</taxon>
    </lineage>
</organism>
<reference evidence="1 2" key="1">
    <citation type="submission" date="2012-03" db="EMBL/GenBank/DDBJ databases">
        <title>Jacquemontia mosaic Yucatan virus, a new begomovirus of the SLCV Clade.</title>
        <authorList>
            <person name="Torres-Herrera I."/>
            <person name="Cardenas-Conejo Y."/>
            <person name="Ambriz-Granados S."/>
            <person name="Moreno-Valenzuela O."/>
            <person name="Arguello-Astorga G.R."/>
        </authorList>
    </citation>
    <scope>NUCLEOTIDE SEQUENCE [LARGE SCALE GENOMIC DNA]</scope>
</reference>
<dbReference type="RefSeq" id="YP_009507996.1">
    <property type="nucleotide sequence ID" value="NC_038796.1"/>
</dbReference>
<sequence>MSWNCFRICHGQSSVQHTSESPERYTLTETPISTSSFNFLENQTSRMNDFSTYLTHQGLPLSTLISKQPKTPTPSRITSPKRVIIVNPDNTRCLGQQEQTRRTYTTTPFTQSQWRQLLQSLRQGIQ</sequence>
<accession>I6R6Z1</accession>
<dbReference type="OrthoDB" id="20407at10239"/>
<protein>
    <submittedName>
        <fullName evidence="1">AC4 protein</fullName>
    </submittedName>
</protein>
<name>I6R6Z1_9GEMI</name>
<dbReference type="GeneID" id="37619208"/>
<dbReference type="EMBL" id="JQ821386">
    <property type="protein sequence ID" value="AFM38722.1"/>
    <property type="molecule type" value="Genomic_DNA"/>
</dbReference>
<keyword evidence="2" id="KW-1185">Reference proteome</keyword>
<dbReference type="KEGG" id="vg:37619208"/>